<keyword evidence="7 10" id="KW-0472">Membrane</keyword>
<dbReference type="eggNOG" id="COG1684">
    <property type="taxonomic scope" value="Bacteria"/>
</dbReference>
<reference evidence="11 12" key="1">
    <citation type="submission" date="2007-08" db="EMBL/GenBank/DDBJ databases">
        <title>Complete sequence of Thermotoga lettingae TMO.</title>
        <authorList>
            <consortium name="US DOE Joint Genome Institute"/>
            <person name="Copeland A."/>
            <person name="Lucas S."/>
            <person name="Lapidus A."/>
            <person name="Barry K."/>
            <person name="Glavina del Rio T."/>
            <person name="Dalin E."/>
            <person name="Tice H."/>
            <person name="Pitluck S."/>
            <person name="Foster B."/>
            <person name="Bruce D."/>
            <person name="Schmutz J."/>
            <person name="Larimer F."/>
            <person name="Land M."/>
            <person name="Hauser L."/>
            <person name="Kyrpides N."/>
            <person name="Mikhailova N."/>
            <person name="Nelson K."/>
            <person name="Gogarten J.P."/>
            <person name="Noll K."/>
            <person name="Richardson P."/>
        </authorList>
    </citation>
    <scope>NUCLEOTIDE SEQUENCE [LARGE SCALE GENOMIC DNA]</scope>
    <source>
        <strain evidence="12">ATCC BAA-301 / DSM 14385 / NBRC 107922 / TMO</strain>
    </source>
</reference>
<dbReference type="InterPro" id="IPR006303">
    <property type="entry name" value="FliR"/>
</dbReference>
<feature type="transmembrane region" description="Helical" evidence="10">
    <location>
        <begin position="12"/>
        <end position="32"/>
    </location>
</feature>
<feature type="transmembrane region" description="Helical" evidence="10">
    <location>
        <begin position="212"/>
        <end position="235"/>
    </location>
</feature>
<evidence type="ECO:0000256" key="3">
    <source>
        <dbReference type="ARBA" id="ARBA00021717"/>
    </source>
</evidence>
<dbReference type="GO" id="GO:0009425">
    <property type="term" value="C:bacterial-type flagellum basal body"/>
    <property type="evidence" value="ECO:0007669"/>
    <property type="project" value="UniProtKB-SubCell"/>
</dbReference>
<keyword evidence="11" id="KW-0282">Flagellum</keyword>
<keyword evidence="8 10" id="KW-0975">Bacterial flagellum</keyword>
<dbReference type="STRING" id="416591.Tlet_0625"/>
<dbReference type="GO" id="GO:0005886">
    <property type="term" value="C:plasma membrane"/>
    <property type="evidence" value="ECO:0007669"/>
    <property type="project" value="UniProtKB-SubCell"/>
</dbReference>
<gene>
    <name evidence="11" type="ordered locus">Tlet_0625</name>
</gene>
<feature type="transmembrane region" description="Helical" evidence="10">
    <location>
        <begin position="184"/>
        <end position="206"/>
    </location>
</feature>
<proteinExistence type="inferred from homology"/>
<evidence type="ECO:0000256" key="5">
    <source>
        <dbReference type="ARBA" id="ARBA00022692"/>
    </source>
</evidence>
<keyword evidence="11" id="KW-0966">Cell projection</keyword>
<dbReference type="Pfam" id="PF01311">
    <property type="entry name" value="Bac_export_1"/>
    <property type="match status" value="1"/>
</dbReference>
<dbReference type="Proteomes" id="UP000002016">
    <property type="component" value="Chromosome"/>
</dbReference>
<dbReference type="NCBIfam" id="TIGR01400">
    <property type="entry name" value="fliR"/>
    <property type="match status" value="1"/>
</dbReference>
<dbReference type="EMBL" id="CP000812">
    <property type="protein sequence ID" value="ABV33191.1"/>
    <property type="molecule type" value="Genomic_DNA"/>
</dbReference>
<evidence type="ECO:0000256" key="2">
    <source>
        <dbReference type="ARBA" id="ARBA00009772"/>
    </source>
</evidence>
<keyword evidence="11" id="KW-0969">Cilium</keyword>
<organism evidence="11 12">
    <name type="scientific">Pseudothermotoga lettingae (strain ATCC BAA-301 / DSM 14385 / NBRC 107922 / TMO)</name>
    <name type="common">Thermotoga lettingae</name>
    <dbReference type="NCBI Taxonomy" id="416591"/>
    <lineage>
        <taxon>Bacteria</taxon>
        <taxon>Thermotogati</taxon>
        <taxon>Thermotogota</taxon>
        <taxon>Thermotogae</taxon>
        <taxon>Thermotogales</taxon>
        <taxon>Thermotogaceae</taxon>
        <taxon>Pseudothermotoga</taxon>
    </lineage>
</organism>
<keyword evidence="5 10" id="KW-0812">Transmembrane</keyword>
<comment type="function">
    <text evidence="1 10">Role in flagellar biosynthesis.</text>
</comment>
<sequence>MELREFVETKFLAWVLVVTRNAGMFTIAPFFADWFVPLQVKVLLVVFLSWTVLPSINEVIPLHTPVAQIVLSMLSNYVIGLTIGFLALLPVIALSIAGEVFGTQMGFALSSVFDPQREEVPIHGELLYVFGLYIFVALKGHLLIYQAVVDSLNSIPVSKTLIDFNFVSVLTEKISEMFSIAMKIGMPMIGFMFVTSISLGIISRLVPQMNVFMVGMPLKILVGFILMVGMIPVWADVFSQIAARTINFLEFFVRSFSK</sequence>
<dbReference type="AlphaFoldDB" id="A8F4V7"/>
<evidence type="ECO:0000313" key="11">
    <source>
        <dbReference type="EMBL" id="ABV33191.1"/>
    </source>
</evidence>
<evidence type="ECO:0000256" key="4">
    <source>
        <dbReference type="ARBA" id="ARBA00022475"/>
    </source>
</evidence>
<feature type="transmembrane region" description="Helical" evidence="10">
    <location>
        <begin position="126"/>
        <end position="145"/>
    </location>
</feature>
<dbReference type="OrthoDB" id="9807748at2"/>
<dbReference type="RefSeq" id="WP_012002672.1">
    <property type="nucleotide sequence ID" value="NC_009828.1"/>
</dbReference>
<feature type="transmembrane region" description="Helical" evidence="10">
    <location>
        <begin position="77"/>
        <end position="97"/>
    </location>
</feature>
<evidence type="ECO:0000256" key="8">
    <source>
        <dbReference type="ARBA" id="ARBA00023143"/>
    </source>
</evidence>
<evidence type="ECO:0000256" key="10">
    <source>
        <dbReference type="RuleBase" id="RU362071"/>
    </source>
</evidence>
<dbReference type="PANTHER" id="PTHR30065">
    <property type="entry name" value="FLAGELLAR BIOSYNTHETIC PROTEIN FLIR"/>
    <property type="match status" value="1"/>
</dbReference>
<dbReference type="InterPro" id="IPR002010">
    <property type="entry name" value="T3SS_IM_R"/>
</dbReference>
<keyword evidence="4 10" id="KW-1003">Cell membrane</keyword>
<evidence type="ECO:0000256" key="7">
    <source>
        <dbReference type="ARBA" id="ARBA00023136"/>
    </source>
</evidence>
<dbReference type="GO" id="GO:0006605">
    <property type="term" value="P:protein targeting"/>
    <property type="evidence" value="ECO:0007669"/>
    <property type="project" value="UniProtKB-UniRule"/>
</dbReference>
<evidence type="ECO:0000256" key="9">
    <source>
        <dbReference type="NCBIfam" id="TIGR01400"/>
    </source>
</evidence>
<evidence type="ECO:0000256" key="1">
    <source>
        <dbReference type="ARBA" id="ARBA00002578"/>
    </source>
</evidence>
<protein>
    <recommendedName>
        <fullName evidence="3 9">Flagellar biosynthetic protein FliR</fullName>
    </recommendedName>
</protein>
<keyword evidence="6 10" id="KW-1133">Transmembrane helix</keyword>
<dbReference type="GO" id="GO:0044780">
    <property type="term" value="P:bacterial-type flagellum assembly"/>
    <property type="evidence" value="ECO:0007669"/>
    <property type="project" value="UniProtKB-UniRule"/>
</dbReference>
<evidence type="ECO:0000313" key="12">
    <source>
        <dbReference type="Proteomes" id="UP000002016"/>
    </source>
</evidence>
<dbReference type="PRINTS" id="PR00953">
    <property type="entry name" value="TYPE3IMRPROT"/>
</dbReference>
<comment type="similarity">
    <text evidence="2 10">Belongs to the FliR/MopE/SpaR family.</text>
</comment>
<reference evidence="11 12" key="2">
    <citation type="journal article" date="2009" name="Proc. Natl. Acad. Sci. U.S.A.">
        <title>On the chimeric nature, thermophilic origin, and phylogenetic placement of the Thermotogales.</title>
        <authorList>
            <person name="Zhaxybayeva O."/>
            <person name="Swithers K.S."/>
            <person name="Lapierre P."/>
            <person name="Fournier G.P."/>
            <person name="Bickhart D.M."/>
            <person name="DeBoy R.T."/>
            <person name="Nelson K.E."/>
            <person name="Nesbo C.L."/>
            <person name="Doolittle W.F."/>
            <person name="Gogarten J.P."/>
            <person name="Noll K.M."/>
        </authorList>
    </citation>
    <scope>NUCLEOTIDE SEQUENCE [LARGE SCALE GENOMIC DNA]</scope>
    <source>
        <strain evidence="12">ATCC BAA-301 / DSM 14385 / NBRC 107922 / TMO</strain>
    </source>
</reference>
<evidence type="ECO:0000256" key="6">
    <source>
        <dbReference type="ARBA" id="ARBA00022989"/>
    </source>
</evidence>
<name>A8F4V7_PSELT</name>
<dbReference type="KEGG" id="tle:Tlet_0625"/>
<dbReference type="HOGENOM" id="CLU_063626_2_3_0"/>
<dbReference type="PANTHER" id="PTHR30065:SF1">
    <property type="entry name" value="SURFACE PRESENTATION OF ANTIGENS PROTEIN SPAR"/>
    <property type="match status" value="1"/>
</dbReference>
<comment type="subcellular location">
    <subcellularLocation>
        <location evidence="10">Cell membrane</location>
        <topology evidence="10">Multi-pass membrane protein</topology>
    </subcellularLocation>
    <subcellularLocation>
        <location evidence="10">Bacterial flagellum basal body</location>
    </subcellularLocation>
</comment>
<keyword evidence="12" id="KW-1185">Reference proteome</keyword>
<accession>A8F4V7</accession>